<organism evidence="1">
    <name type="scientific">Ligilactobacillus ruminis</name>
    <dbReference type="NCBI Taxonomy" id="1623"/>
    <lineage>
        <taxon>Bacteria</taxon>
        <taxon>Bacillati</taxon>
        <taxon>Bacillota</taxon>
        <taxon>Bacilli</taxon>
        <taxon>Lactobacillales</taxon>
        <taxon>Lactobacillaceae</taxon>
        <taxon>Ligilactobacillus</taxon>
    </lineage>
</organism>
<gene>
    <name evidence="1" type="ORF">GKC89_08155</name>
</gene>
<reference evidence="1" key="1">
    <citation type="journal article" date="2019" name="Nat. Med.">
        <title>A library of human gut bacterial isolates paired with longitudinal multiomics data enables mechanistic microbiome research.</title>
        <authorList>
            <person name="Poyet M."/>
            <person name="Groussin M."/>
            <person name="Gibbons S.M."/>
            <person name="Avila-Pacheco J."/>
            <person name="Jiang X."/>
            <person name="Kearney S.M."/>
            <person name="Perrotta A.R."/>
            <person name="Berdy B."/>
            <person name="Zhao S."/>
            <person name="Lieberman T.D."/>
            <person name="Swanson P.K."/>
            <person name="Smith M."/>
            <person name="Roesemann S."/>
            <person name="Alexander J.E."/>
            <person name="Rich S.A."/>
            <person name="Livny J."/>
            <person name="Vlamakis H."/>
            <person name="Clish C."/>
            <person name="Bullock K."/>
            <person name="Deik A."/>
            <person name="Scott J."/>
            <person name="Pierce K.A."/>
            <person name="Xavier R.J."/>
            <person name="Alm E.J."/>
        </authorList>
    </citation>
    <scope>NUCLEOTIDE SEQUENCE</scope>
    <source>
        <strain evidence="1">BIOML-A18</strain>
    </source>
</reference>
<protein>
    <submittedName>
        <fullName evidence="1">Uncharacterized protein</fullName>
    </submittedName>
</protein>
<evidence type="ECO:0000313" key="1">
    <source>
        <dbReference type="EMBL" id="MSA69054.1"/>
    </source>
</evidence>
<accession>A0A6A8H8C0</accession>
<name>A0A6A8H8C0_9LACO</name>
<sequence length="81" mass="9414">MRSLINQLSSTVFKEAERNQSQQDRLRSAFHLIQARNGTFLIESDVISQGEELAFYKESVYNKRVGNISFEIQTNQDIVFQ</sequence>
<dbReference type="EMBL" id="WKOD01000025">
    <property type="protein sequence ID" value="MSA69054.1"/>
    <property type="molecule type" value="Genomic_DNA"/>
</dbReference>
<comment type="caution">
    <text evidence="1">The sequence shown here is derived from an EMBL/GenBank/DDBJ whole genome shotgun (WGS) entry which is preliminary data.</text>
</comment>
<proteinExistence type="predicted"/>
<dbReference type="RefSeq" id="WP_154236797.1">
    <property type="nucleotide sequence ID" value="NZ_WKOE01000009.1"/>
</dbReference>
<dbReference type="AlphaFoldDB" id="A0A6A8H8C0"/>